<gene>
    <name evidence="2" type="ORF">SAMN04488505_101425</name>
</gene>
<evidence type="ECO:0000256" key="1">
    <source>
        <dbReference type="SAM" id="SignalP"/>
    </source>
</evidence>
<dbReference type="OrthoDB" id="976022at2"/>
<accession>A0A1H7HZN3</accession>
<keyword evidence="3" id="KW-1185">Reference proteome</keyword>
<feature type="signal peptide" evidence="1">
    <location>
        <begin position="1"/>
        <end position="26"/>
    </location>
</feature>
<dbReference type="EMBL" id="FOBB01000001">
    <property type="protein sequence ID" value="SEK55604.1"/>
    <property type="molecule type" value="Genomic_DNA"/>
</dbReference>
<dbReference type="RefSeq" id="WP_089906492.1">
    <property type="nucleotide sequence ID" value="NZ_FOBB01000001.1"/>
</dbReference>
<dbReference type="AlphaFoldDB" id="A0A1H7HZN3"/>
<evidence type="ECO:0000313" key="3">
    <source>
        <dbReference type="Proteomes" id="UP000198984"/>
    </source>
</evidence>
<sequence>MQRYINKTSCLYGPALLLLVVFSACSSRKKAPDVSHIPVTVSIARFDEDLVKIDTNQVAPGLQQLYSRYPLFLPAYVQHIMEFGAFADSSRHIPQQMRLLLTNKDFRYLQQAVQTKFPDLHWLEQDLAQGFRYMKYYFPQFKVPKVVTFISAIGNYGAVTVDTLLGVGLDMYMGSDFPIYANLPDYPVYMVRRFSKEYITTNSMQAIAQNMFPQAGANAKLVEQLVAAGKQQYFLEQVLPETPDTIRMGYTKQQLDWCNDNEQMIWQYFIQNELLYKTDWQEAMHFMGDGPATQGMPEGSPGRIGYFVGRQIVRKYMERHPEVTLQQLMENKDLMGVFSESKYRPKR</sequence>
<reference evidence="2 3" key="1">
    <citation type="submission" date="2016-10" db="EMBL/GenBank/DDBJ databases">
        <authorList>
            <person name="de Groot N.N."/>
        </authorList>
    </citation>
    <scope>NUCLEOTIDE SEQUENCE [LARGE SCALE GENOMIC DNA]</scope>
    <source>
        <strain evidence="2 3">DSM 21039</strain>
    </source>
</reference>
<keyword evidence="1" id="KW-0732">Signal</keyword>
<dbReference type="PROSITE" id="PS51257">
    <property type="entry name" value="PROKAR_LIPOPROTEIN"/>
    <property type="match status" value="1"/>
</dbReference>
<organism evidence="2 3">
    <name type="scientific">Chitinophaga rupis</name>
    <dbReference type="NCBI Taxonomy" id="573321"/>
    <lineage>
        <taxon>Bacteria</taxon>
        <taxon>Pseudomonadati</taxon>
        <taxon>Bacteroidota</taxon>
        <taxon>Chitinophagia</taxon>
        <taxon>Chitinophagales</taxon>
        <taxon>Chitinophagaceae</taxon>
        <taxon>Chitinophaga</taxon>
    </lineage>
</organism>
<dbReference type="STRING" id="573321.SAMN04488505_101425"/>
<keyword evidence="2" id="KW-0449">Lipoprotein</keyword>
<evidence type="ECO:0000313" key="2">
    <source>
        <dbReference type="EMBL" id="SEK55604.1"/>
    </source>
</evidence>
<dbReference type="Proteomes" id="UP000198984">
    <property type="component" value="Unassembled WGS sequence"/>
</dbReference>
<feature type="chain" id="PRO_5011616747" evidence="1">
    <location>
        <begin position="27"/>
        <end position="347"/>
    </location>
</feature>
<dbReference type="Pfam" id="PF25594">
    <property type="entry name" value="GldB_lipo"/>
    <property type="match status" value="1"/>
</dbReference>
<name>A0A1H7HZN3_9BACT</name>
<protein>
    <submittedName>
        <fullName evidence="2">Gliding motility-associated lipoprotein GldB</fullName>
    </submittedName>
</protein>
<dbReference type="InterPro" id="IPR019853">
    <property type="entry name" value="GldB-like"/>
</dbReference>
<proteinExistence type="predicted"/>